<dbReference type="EMBL" id="LCJR01000016">
    <property type="protein sequence ID" value="KKT81624.1"/>
    <property type="molecule type" value="Genomic_DNA"/>
</dbReference>
<comment type="caution">
    <text evidence="2">The sequence shown here is derived from an EMBL/GenBank/DDBJ whole genome shotgun (WGS) entry which is preliminary data.</text>
</comment>
<name>A0A0G1NBT9_9BACT</name>
<gene>
    <name evidence="2" type="ORF">UW79_C0016G0016</name>
</gene>
<evidence type="ECO:0000313" key="2">
    <source>
        <dbReference type="EMBL" id="KKT81624.1"/>
    </source>
</evidence>
<reference evidence="2 3" key="1">
    <citation type="journal article" date="2015" name="Nature">
        <title>rRNA introns, odd ribosomes, and small enigmatic genomes across a large radiation of phyla.</title>
        <authorList>
            <person name="Brown C.T."/>
            <person name="Hug L.A."/>
            <person name="Thomas B.C."/>
            <person name="Sharon I."/>
            <person name="Castelle C.J."/>
            <person name="Singh A."/>
            <person name="Wilkins M.J."/>
            <person name="Williams K.H."/>
            <person name="Banfield J.F."/>
        </authorList>
    </citation>
    <scope>NUCLEOTIDE SEQUENCE [LARGE SCALE GENOMIC DNA]</scope>
</reference>
<organism evidence="2 3">
    <name type="scientific">Candidatus Yanofskybacteria bacterium GW2011_GWA2_44_9</name>
    <dbReference type="NCBI Taxonomy" id="1619025"/>
    <lineage>
        <taxon>Bacteria</taxon>
        <taxon>Candidatus Yanofskyibacteriota</taxon>
    </lineage>
</organism>
<evidence type="ECO:0000256" key="1">
    <source>
        <dbReference type="SAM" id="Coils"/>
    </source>
</evidence>
<dbReference type="AlphaFoldDB" id="A0A0G1NBT9"/>
<dbReference type="Proteomes" id="UP000034032">
    <property type="component" value="Unassembled WGS sequence"/>
</dbReference>
<proteinExistence type="predicted"/>
<dbReference type="Gene3D" id="3.90.1750.20">
    <property type="entry name" value="Putative Large Serine Recombinase, Chain B, Domain 2"/>
    <property type="match status" value="1"/>
</dbReference>
<keyword evidence="1" id="KW-0175">Coiled coil</keyword>
<sequence>MAAENGWDILFNARESHSGRTGARTKFEDAKEFIRMHPGKVRFYLIRGIDRFTRAGSYSYASMKLELAALNVELVDSYGVIQPSRNSLEHLGVEYDWSRYYPSEAAEIAAADDGKSEVIKMLNRTIGKQIVLTRDGYYHTGVPNDGYINKKIFVDGKKKKTIQIADPERAKFYIQMFELRASGLYTDIQIVDQLNAQGFLTKIQNRWDGDKERIVGTRGGVPLSVKQLQRYISNPIYAGVMCEEWTFNLPVKAKYKGLVDIDVFNKANQGKVFIKKNPDDTLEMLYNYDPNRIKKKMKENPLFPFKFVLCPLCDKQKPFVGSSPKGKSGKTFATYHCPRKHKYLGVPKDEFEKNVKNFLSRLQFSPEFMDSLEASVINKYREKERAIASDAADMGTNISSLRTQKIMELDSLALTKNPSIRTDIEDRIEEINRKIDLAQQQRNKLEVNEADIDNFIKQARKLMEHPGEIIINQAEYQARESLYNLFFEVLPTYFDILNGTPKLTWIFELTSTNQSSENQLAAPTGFEPVLHE</sequence>
<keyword evidence="2" id="KW-0378">Hydrolase</keyword>
<feature type="coiled-coil region" evidence="1">
    <location>
        <begin position="421"/>
        <end position="458"/>
    </location>
</feature>
<dbReference type="GO" id="GO:0016787">
    <property type="term" value="F:hydrolase activity"/>
    <property type="evidence" value="ECO:0007669"/>
    <property type="project" value="UniProtKB-KW"/>
</dbReference>
<evidence type="ECO:0000313" key="3">
    <source>
        <dbReference type="Proteomes" id="UP000034032"/>
    </source>
</evidence>
<protein>
    <submittedName>
        <fullName evidence="2">NUDIX hydrolase</fullName>
    </submittedName>
</protein>
<dbReference type="InterPro" id="IPR038109">
    <property type="entry name" value="DNA_bind_recomb_sf"/>
</dbReference>
<accession>A0A0G1NBT9</accession>